<name>A0A8S5NUC0_9CAUD</name>
<evidence type="ECO:0000313" key="1">
    <source>
        <dbReference type="EMBL" id="DAD97866.1"/>
    </source>
</evidence>
<dbReference type="EMBL" id="BK015248">
    <property type="protein sequence ID" value="DAD97866.1"/>
    <property type="molecule type" value="Genomic_DNA"/>
</dbReference>
<protein>
    <submittedName>
        <fullName evidence="1">Uncharacterized protein</fullName>
    </submittedName>
</protein>
<proteinExistence type="predicted"/>
<organism evidence="1">
    <name type="scientific">Myoviridae sp. ctkmZ20</name>
    <dbReference type="NCBI Taxonomy" id="2825166"/>
    <lineage>
        <taxon>Viruses</taxon>
        <taxon>Duplodnaviria</taxon>
        <taxon>Heunggongvirae</taxon>
        <taxon>Uroviricota</taxon>
        <taxon>Caudoviricetes</taxon>
    </lineage>
</organism>
<accession>A0A8S5NUC0</accession>
<reference evidence="1" key="1">
    <citation type="journal article" date="2021" name="Proc. Natl. Acad. Sci. U.S.A.">
        <title>A Catalog of Tens of Thousands of Viruses from Human Metagenomes Reveals Hidden Associations with Chronic Diseases.</title>
        <authorList>
            <person name="Tisza M.J."/>
            <person name="Buck C.B."/>
        </authorList>
    </citation>
    <scope>NUCLEOTIDE SEQUENCE</scope>
    <source>
        <strain evidence="1">CtkmZ20</strain>
    </source>
</reference>
<sequence length="359" mass="38129">MSKASITGQIVVTSNGTTIYPILQCTTGDVNQNYDGEWNAHTQISPDFEASGARHPVIVMQAFSAEQGAGNNFDLTRGSTTWVVGGVTLAFNGSGVSTNSFGGVSGHFTMGADASGNPTLTINKNLVKINSGDSFNIEARTSLSLENTNINLKAMYPVYIAKGVVSSKRVNILPTSSTNLFTITEKGGSCTVKAEVTEGTSVTSSGYTFKWYLPDSTNAWVLKQDSDSPMFTINETDVDSSILVKCEAYKAGSFYASDTQTVNDVSDEYIIFQNPTDGNGNAVAENFIQNSGGSIVYVPYMRKRGSNTNIEDVAFSMALYSNSGIPISGAPTVSGNEFTVTESAIRAYKGAVYVITGVK</sequence>